<name>A0AAN7CIQ0_9PEZI</name>
<protein>
    <submittedName>
        <fullName evidence="2">Uncharacterized protein</fullName>
    </submittedName>
</protein>
<accession>A0AAN7CIQ0</accession>
<keyword evidence="3" id="KW-1185">Reference proteome</keyword>
<sequence length="79" mass="8951">MCFEWKNRFSCGHIGFKQVERCPRLGSGCFGPDGTEKFVDAEGPCYDCRARQHMQLKPEENDPSPSPYAPRRGGRGWGK</sequence>
<organism evidence="2 3">
    <name type="scientific">Achaetomium macrosporum</name>
    <dbReference type="NCBI Taxonomy" id="79813"/>
    <lineage>
        <taxon>Eukaryota</taxon>
        <taxon>Fungi</taxon>
        <taxon>Dikarya</taxon>
        <taxon>Ascomycota</taxon>
        <taxon>Pezizomycotina</taxon>
        <taxon>Sordariomycetes</taxon>
        <taxon>Sordariomycetidae</taxon>
        <taxon>Sordariales</taxon>
        <taxon>Chaetomiaceae</taxon>
        <taxon>Achaetomium</taxon>
    </lineage>
</organism>
<dbReference type="EMBL" id="MU860004">
    <property type="protein sequence ID" value="KAK4242814.1"/>
    <property type="molecule type" value="Genomic_DNA"/>
</dbReference>
<evidence type="ECO:0000256" key="1">
    <source>
        <dbReference type="SAM" id="MobiDB-lite"/>
    </source>
</evidence>
<evidence type="ECO:0000313" key="2">
    <source>
        <dbReference type="EMBL" id="KAK4242814.1"/>
    </source>
</evidence>
<reference evidence="2" key="1">
    <citation type="journal article" date="2023" name="Mol. Phylogenet. Evol.">
        <title>Genome-scale phylogeny and comparative genomics of the fungal order Sordariales.</title>
        <authorList>
            <person name="Hensen N."/>
            <person name="Bonometti L."/>
            <person name="Westerberg I."/>
            <person name="Brannstrom I.O."/>
            <person name="Guillou S."/>
            <person name="Cros-Aarteil S."/>
            <person name="Calhoun S."/>
            <person name="Haridas S."/>
            <person name="Kuo A."/>
            <person name="Mondo S."/>
            <person name="Pangilinan J."/>
            <person name="Riley R."/>
            <person name="LaButti K."/>
            <person name="Andreopoulos B."/>
            <person name="Lipzen A."/>
            <person name="Chen C."/>
            <person name="Yan M."/>
            <person name="Daum C."/>
            <person name="Ng V."/>
            <person name="Clum A."/>
            <person name="Steindorff A."/>
            <person name="Ohm R.A."/>
            <person name="Martin F."/>
            <person name="Silar P."/>
            <person name="Natvig D.O."/>
            <person name="Lalanne C."/>
            <person name="Gautier V."/>
            <person name="Ament-Velasquez S.L."/>
            <person name="Kruys A."/>
            <person name="Hutchinson M.I."/>
            <person name="Powell A.J."/>
            <person name="Barry K."/>
            <person name="Miller A.N."/>
            <person name="Grigoriev I.V."/>
            <person name="Debuchy R."/>
            <person name="Gladieux P."/>
            <person name="Hiltunen Thoren M."/>
            <person name="Johannesson H."/>
        </authorList>
    </citation>
    <scope>NUCLEOTIDE SEQUENCE</scope>
    <source>
        <strain evidence="2">CBS 532.94</strain>
    </source>
</reference>
<feature type="region of interest" description="Disordered" evidence="1">
    <location>
        <begin position="56"/>
        <end position="79"/>
    </location>
</feature>
<dbReference type="AlphaFoldDB" id="A0AAN7CIQ0"/>
<reference evidence="2" key="2">
    <citation type="submission" date="2023-05" db="EMBL/GenBank/DDBJ databases">
        <authorList>
            <consortium name="Lawrence Berkeley National Laboratory"/>
            <person name="Steindorff A."/>
            <person name="Hensen N."/>
            <person name="Bonometti L."/>
            <person name="Westerberg I."/>
            <person name="Brannstrom I.O."/>
            <person name="Guillou S."/>
            <person name="Cros-Aarteil S."/>
            <person name="Calhoun S."/>
            <person name="Haridas S."/>
            <person name="Kuo A."/>
            <person name="Mondo S."/>
            <person name="Pangilinan J."/>
            <person name="Riley R."/>
            <person name="Labutti K."/>
            <person name="Andreopoulos B."/>
            <person name="Lipzen A."/>
            <person name="Chen C."/>
            <person name="Yanf M."/>
            <person name="Daum C."/>
            <person name="Ng V."/>
            <person name="Clum A."/>
            <person name="Ohm R."/>
            <person name="Martin F."/>
            <person name="Silar P."/>
            <person name="Natvig D."/>
            <person name="Lalanne C."/>
            <person name="Gautier V."/>
            <person name="Ament-Velasquez S.L."/>
            <person name="Kruys A."/>
            <person name="Hutchinson M.I."/>
            <person name="Powell A.J."/>
            <person name="Barry K."/>
            <person name="Miller A.N."/>
            <person name="Grigoriev I.V."/>
            <person name="Debuchy R."/>
            <person name="Gladieux P."/>
            <person name="Thoren M.H."/>
            <person name="Johannesson H."/>
        </authorList>
    </citation>
    <scope>NUCLEOTIDE SEQUENCE</scope>
    <source>
        <strain evidence="2">CBS 532.94</strain>
    </source>
</reference>
<proteinExistence type="predicted"/>
<comment type="caution">
    <text evidence="2">The sequence shown here is derived from an EMBL/GenBank/DDBJ whole genome shotgun (WGS) entry which is preliminary data.</text>
</comment>
<dbReference type="Proteomes" id="UP001303760">
    <property type="component" value="Unassembled WGS sequence"/>
</dbReference>
<gene>
    <name evidence="2" type="ORF">C8A03DRAFT_29051</name>
</gene>
<evidence type="ECO:0000313" key="3">
    <source>
        <dbReference type="Proteomes" id="UP001303760"/>
    </source>
</evidence>